<dbReference type="Proteomes" id="UP001209878">
    <property type="component" value="Unassembled WGS sequence"/>
</dbReference>
<dbReference type="AlphaFoldDB" id="A0AAD9MLL0"/>
<evidence type="ECO:0000256" key="1">
    <source>
        <dbReference type="SAM" id="Phobius"/>
    </source>
</evidence>
<reference evidence="2" key="1">
    <citation type="journal article" date="2023" name="Mol. Biol. Evol.">
        <title>Third-Generation Sequencing Reveals the Adaptive Role of the Epigenome in Three Deep-Sea Polychaetes.</title>
        <authorList>
            <person name="Perez M."/>
            <person name="Aroh O."/>
            <person name="Sun Y."/>
            <person name="Lan Y."/>
            <person name="Juniper S.K."/>
            <person name="Young C.R."/>
            <person name="Angers B."/>
            <person name="Qian P.Y."/>
        </authorList>
    </citation>
    <scope>NUCLEOTIDE SEQUENCE</scope>
    <source>
        <strain evidence="2">R07B-5</strain>
    </source>
</reference>
<organism evidence="2 3">
    <name type="scientific">Ridgeia piscesae</name>
    <name type="common">Tubeworm</name>
    <dbReference type="NCBI Taxonomy" id="27915"/>
    <lineage>
        <taxon>Eukaryota</taxon>
        <taxon>Metazoa</taxon>
        <taxon>Spiralia</taxon>
        <taxon>Lophotrochozoa</taxon>
        <taxon>Annelida</taxon>
        <taxon>Polychaeta</taxon>
        <taxon>Sedentaria</taxon>
        <taxon>Canalipalpata</taxon>
        <taxon>Sabellida</taxon>
        <taxon>Siboglinidae</taxon>
        <taxon>Ridgeia</taxon>
    </lineage>
</organism>
<sequence length="57" mass="6243">MKMATLDNHLTVSETLLLSSTAPSVHIITLFLLCFFQVSSPGDDAALSTADDFWQNQ</sequence>
<name>A0AAD9MLL0_RIDPI</name>
<comment type="caution">
    <text evidence="2">The sequence shown here is derived from an EMBL/GenBank/DDBJ whole genome shotgun (WGS) entry which is preliminary data.</text>
</comment>
<evidence type="ECO:0000313" key="3">
    <source>
        <dbReference type="Proteomes" id="UP001209878"/>
    </source>
</evidence>
<evidence type="ECO:0000313" key="2">
    <source>
        <dbReference type="EMBL" id="KAK2138775.1"/>
    </source>
</evidence>
<keyword evidence="1" id="KW-1133">Transmembrane helix</keyword>
<protein>
    <submittedName>
        <fullName evidence="2">Uncharacterized protein</fullName>
    </submittedName>
</protein>
<dbReference type="EMBL" id="JAODUO010007152">
    <property type="protein sequence ID" value="KAK2138775.1"/>
    <property type="molecule type" value="Genomic_DNA"/>
</dbReference>
<keyword evidence="1" id="KW-0812">Transmembrane</keyword>
<keyword evidence="3" id="KW-1185">Reference proteome</keyword>
<feature type="transmembrane region" description="Helical" evidence="1">
    <location>
        <begin position="16"/>
        <end position="36"/>
    </location>
</feature>
<accession>A0AAD9MLL0</accession>
<proteinExistence type="predicted"/>
<gene>
    <name evidence="2" type="ORF">NP493_7151g00000</name>
</gene>
<keyword evidence="1" id="KW-0472">Membrane</keyword>